<organism evidence="1 2">
    <name type="scientific">Naganishia friedmannii</name>
    <dbReference type="NCBI Taxonomy" id="89922"/>
    <lineage>
        <taxon>Eukaryota</taxon>
        <taxon>Fungi</taxon>
        <taxon>Dikarya</taxon>
        <taxon>Basidiomycota</taxon>
        <taxon>Agaricomycotina</taxon>
        <taxon>Tremellomycetes</taxon>
        <taxon>Filobasidiales</taxon>
        <taxon>Filobasidiaceae</taxon>
        <taxon>Naganishia</taxon>
    </lineage>
</organism>
<gene>
    <name evidence="1" type="ORF">QFC21_006584</name>
</gene>
<sequence length="675" mass="74572">MSASPAFVRPAEPNVGPSSAPRKSAPTASVSGDSSSHRNTSGFNTFNNRSVDVSLLKNLARDTLLEALTDIQGQKTLILDKALSGPLGLITDVSLLKHQAVEKMFWLEAGPLNAQTRHIVWLCRPKRQFMQIIADQIKAHQQLSNPSPASPTRSKGKLDEPSSAPHQHHTYTILCTPRITSLCRKVLEDLGVIGDVELREYRLEWIGMEDDLLSLEMENVARDVYLNGDDTPVFHASLALMTFQRAFGLFPRIVGKGDAAKRLFNLMQKHRQSDPATYGDLELSNQVDSLIIIDRSVDWVTPMCTQLTFEGLLDEYVGIKNSQIEVDPSLLSTNSSDSAPAASNSTDTFARVPTAPKKRKHHLSGLNDSVFADIRDLNFASVGARLSKIAKRLEGDYEARKGLKNVREMKDFVGRLGGLQSEHQALRLHTGLSEILMPITRSEEFSKMLEIQQNIIAGYNLSSQLDAIESLMNQEIPAMLVLRAAVLLHLAQGGIRQKMLENFKKEFLQASSVYGYHYLSLFIALESLNLLSKSPTITTFPQMRKPLRLLVDEVDDVNPNDISYVYSGYAPLSVRLVQCVSMKPAVLATSVTAHNNINTSVASTAERDDTAESVIPDTLPRAHAIVGWKGFEETVRAIPGATFDELQKPEHGGPLTNCSCFFRSSPQVSVLISFR</sequence>
<protein>
    <submittedName>
        <fullName evidence="1">Uncharacterized protein</fullName>
    </submittedName>
</protein>
<name>A0ACC2V1X5_9TREE</name>
<proteinExistence type="predicted"/>
<reference evidence="1" key="1">
    <citation type="submission" date="2023-04" db="EMBL/GenBank/DDBJ databases">
        <title>Draft Genome sequencing of Naganishia species isolated from polar environments using Oxford Nanopore Technology.</title>
        <authorList>
            <person name="Leo P."/>
            <person name="Venkateswaran K."/>
        </authorList>
    </citation>
    <scope>NUCLEOTIDE SEQUENCE</scope>
    <source>
        <strain evidence="1">MNA-CCFEE 5423</strain>
    </source>
</reference>
<dbReference type="Proteomes" id="UP001227268">
    <property type="component" value="Unassembled WGS sequence"/>
</dbReference>
<evidence type="ECO:0000313" key="1">
    <source>
        <dbReference type="EMBL" id="KAJ9093088.1"/>
    </source>
</evidence>
<evidence type="ECO:0000313" key="2">
    <source>
        <dbReference type="Proteomes" id="UP001227268"/>
    </source>
</evidence>
<keyword evidence="2" id="KW-1185">Reference proteome</keyword>
<dbReference type="EMBL" id="JASBWT010000033">
    <property type="protein sequence ID" value="KAJ9093088.1"/>
    <property type="molecule type" value="Genomic_DNA"/>
</dbReference>
<comment type="caution">
    <text evidence="1">The sequence shown here is derived from an EMBL/GenBank/DDBJ whole genome shotgun (WGS) entry which is preliminary data.</text>
</comment>
<accession>A0ACC2V1X5</accession>